<organism evidence="5 6">
    <name type="scientific">Acacia crassicarpa</name>
    <name type="common">northern wattle</name>
    <dbReference type="NCBI Taxonomy" id="499986"/>
    <lineage>
        <taxon>Eukaryota</taxon>
        <taxon>Viridiplantae</taxon>
        <taxon>Streptophyta</taxon>
        <taxon>Embryophyta</taxon>
        <taxon>Tracheophyta</taxon>
        <taxon>Spermatophyta</taxon>
        <taxon>Magnoliopsida</taxon>
        <taxon>eudicotyledons</taxon>
        <taxon>Gunneridae</taxon>
        <taxon>Pentapetalae</taxon>
        <taxon>rosids</taxon>
        <taxon>fabids</taxon>
        <taxon>Fabales</taxon>
        <taxon>Fabaceae</taxon>
        <taxon>Caesalpinioideae</taxon>
        <taxon>mimosoid clade</taxon>
        <taxon>Acacieae</taxon>
        <taxon>Acacia</taxon>
    </lineage>
</organism>
<reference evidence="5" key="1">
    <citation type="submission" date="2023-10" db="EMBL/GenBank/DDBJ databases">
        <title>Chromosome-level genome of the transformable northern wattle, Acacia crassicarpa.</title>
        <authorList>
            <person name="Massaro I."/>
            <person name="Sinha N.R."/>
            <person name="Poethig S."/>
            <person name="Leichty A.R."/>
        </authorList>
    </citation>
    <scope>NUCLEOTIDE SEQUENCE</scope>
    <source>
        <strain evidence="5">Acra3RX</strain>
        <tissue evidence="5">Leaf</tissue>
    </source>
</reference>
<dbReference type="EMBL" id="JAWXYG010000011">
    <property type="protein sequence ID" value="KAK4258509.1"/>
    <property type="molecule type" value="Genomic_DNA"/>
</dbReference>
<comment type="subunit">
    <text evidence="4">Homodimer.</text>
</comment>
<sequence>MFTTLNIIASAIIFKDWSGQNADSIASEVCGFITILSGTIILHATRDQEQSNMQGTLKWYIGEDSVKGLEDEHLIFIHGSEHVEH</sequence>
<evidence type="ECO:0000313" key="5">
    <source>
        <dbReference type="EMBL" id="KAK4258509.1"/>
    </source>
</evidence>
<comment type="subcellular location">
    <subcellularLocation>
        <location evidence="4">Cell membrane</location>
        <topology evidence="4">Multi-pass membrane protein</topology>
    </subcellularLocation>
    <subcellularLocation>
        <location evidence="4">Early endosome</location>
    </subcellularLocation>
</comment>
<dbReference type="Proteomes" id="UP001293593">
    <property type="component" value="Unassembled WGS sequence"/>
</dbReference>
<dbReference type="PANTHER" id="PTHR12570">
    <property type="match status" value="1"/>
</dbReference>
<dbReference type="AlphaFoldDB" id="A0AAE1IYH0"/>
<protein>
    <recommendedName>
        <fullName evidence="4">Probable magnesium transporter</fullName>
    </recommendedName>
</protein>
<dbReference type="GO" id="GO:0005886">
    <property type="term" value="C:plasma membrane"/>
    <property type="evidence" value="ECO:0007669"/>
    <property type="project" value="UniProtKB-SubCell"/>
</dbReference>
<dbReference type="GO" id="GO:0005769">
    <property type="term" value="C:early endosome"/>
    <property type="evidence" value="ECO:0007669"/>
    <property type="project" value="UniProtKB-SubCell"/>
</dbReference>
<comment type="caution">
    <text evidence="5">The sequence shown here is derived from an EMBL/GenBank/DDBJ whole genome shotgun (WGS) entry which is preliminary data.</text>
</comment>
<comment type="similarity">
    <text evidence="4">Belongs to the NIPA (TC 2.A.7) family.</text>
</comment>
<keyword evidence="1" id="KW-0812">Transmembrane</keyword>
<dbReference type="InterPro" id="IPR008521">
    <property type="entry name" value="Mg_trans_NIPA"/>
</dbReference>
<dbReference type="Pfam" id="PF05653">
    <property type="entry name" value="Mg_trans_NIPA"/>
    <property type="match status" value="1"/>
</dbReference>
<proteinExistence type="inferred from homology"/>
<dbReference type="GO" id="GO:0015095">
    <property type="term" value="F:magnesium ion transmembrane transporter activity"/>
    <property type="evidence" value="ECO:0007669"/>
    <property type="project" value="UniProtKB-UniRule"/>
</dbReference>
<evidence type="ECO:0000256" key="4">
    <source>
        <dbReference type="RuleBase" id="RU363078"/>
    </source>
</evidence>
<keyword evidence="4" id="KW-0813">Transport</keyword>
<evidence type="ECO:0000256" key="3">
    <source>
        <dbReference type="ARBA" id="ARBA00023136"/>
    </source>
</evidence>
<keyword evidence="6" id="KW-1185">Reference proteome</keyword>
<keyword evidence="4" id="KW-1003">Cell membrane</keyword>
<evidence type="ECO:0000256" key="1">
    <source>
        <dbReference type="ARBA" id="ARBA00022692"/>
    </source>
</evidence>
<keyword evidence="2" id="KW-1133">Transmembrane helix</keyword>
<keyword evidence="4" id="KW-0967">Endosome</keyword>
<keyword evidence="4" id="KW-0460">Magnesium</keyword>
<keyword evidence="4" id="KW-0406">Ion transport</keyword>
<comment type="function">
    <text evidence="4">Acts as a Mg(2+) transporter. Can also transport other divalent cations such as Fe(2+), Sr(2+), Ba(2+), Mn(2+) and Co(2+) but to a much less extent than Mg(2+).</text>
</comment>
<gene>
    <name evidence="5" type="ORF">QN277_004951</name>
</gene>
<evidence type="ECO:0000256" key="2">
    <source>
        <dbReference type="ARBA" id="ARBA00022989"/>
    </source>
</evidence>
<dbReference type="PANTHER" id="PTHR12570:SF11">
    <property type="entry name" value="MAGNESIUM TRANSPORTER NIPA6-RELATED"/>
    <property type="match status" value="1"/>
</dbReference>
<name>A0AAE1IYH0_9FABA</name>
<evidence type="ECO:0000313" key="6">
    <source>
        <dbReference type="Proteomes" id="UP001293593"/>
    </source>
</evidence>
<accession>A0AAE1IYH0</accession>
<keyword evidence="3" id="KW-0472">Membrane</keyword>